<dbReference type="InterPro" id="IPR045851">
    <property type="entry name" value="AMP-bd_C_sf"/>
</dbReference>
<accession>A0A2G3E505</accession>
<reference evidence="2 3" key="1">
    <citation type="submission" date="2017-10" db="EMBL/GenBank/DDBJ databases">
        <title>Resolving the taxonomy of Roseburia spp., Eubacterium rectale and Agathobacter spp. through phylogenomic analysis.</title>
        <authorList>
            <person name="Sheridan P.O."/>
            <person name="Walker A.W."/>
            <person name="Duncan S.H."/>
            <person name="Scott K.P."/>
            <person name="Toole P.W.O."/>
            <person name="Luis P."/>
            <person name="Flint H.J."/>
        </authorList>
    </citation>
    <scope>NUCLEOTIDE SEQUENCE [LARGE SCALE GENOMIC DNA]</scope>
    <source>
        <strain evidence="2 3">JK623</strain>
    </source>
</reference>
<dbReference type="Gene3D" id="3.30.300.30">
    <property type="match status" value="1"/>
</dbReference>
<dbReference type="PROSITE" id="PS00455">
    <property type="entry name" value="AMP_BINDING"/>
    <property type="match status" value="1"/>
</dbReference>
<protein>
    <submittedName>
        <fullName evidence="2">Amino acid adenylation protein</fullName>
    </submittedName>
</protein>
<sequence length="514" mass="57434">MKNVLEWLEASAAKNPQKPAFIGDKEITFEQVMTWAKTIGTTLAQMEGDAPVAVFSARSATTPALFAGIVYSGRAYAPIDATLPQKRIQKILTNLNPSLILVDQESHARFLKLASEIFEDRMPAIVKVDFDELTITKQDETIVSLDASNIDATALDQIREQMVVTDPLYIIYTSGSSGNPKGVMTSHESLMTYINAYCKVMQIEEQDCLGNQSPLDYIAAIRDIYIPFKTGCQTAIIPKEYFMEPNMLFEYMNEKHVTSVGWSVSALTVPLSLGAFEEVKLTSLNKVCFSGSVMPCSALRVWQENLPDARFVNQYGPTEATASCTYYVVDHRVTDDEVLPIGKAYENYRVFLLDENNQKADRGEICVSGPILALGYYNDPERTEKSFVNNPTNHAYPERIYRTGDIGSLDENGILHFHGRMDRQIKHMGHRVELDEVECAANAIEGISESACLYNKPKEVLVLFYCGDLEKKGLSLALRETIPGFMVPRKLIKMDALPKLPNGKIDLKKLEGEM</sequence>
<dbReference type="AlphaFoldDB" id="A0A2G3E505"/>
<dbReference type="GO" id="GO:0043041">
    <property type="term" value="P:amino acid activation for nonribosomal peptide biosynthetic process"/>
    <property type="evidence" value="ECO:0007669"/>
    <property type="project" value="TreeGrafter"/>
</dbReference>
<gene>
    <name evidence="2" type="ORF">CSX02_03805</name>
</gene>
<organism evidence="2 3">
    <name type="scientific">Agathobacter ruminis</name>
    <dbReference type="NCBI Taxonomy" id="1712665"/>
    <lineage>
        <taxon>Bacteria</taxon>
        <taxon>Bacillati</taxon>
        <taxon>Bacillota</taxon>
        <taxon>Clostridia</taxon>
        <taxon>Lachnospirales</taxon>
        <taxon>Lachnospiraceae</taxon>
        <taxon>Agathobacter</taxon>
    </lineage>
</organism>
<dbReference type="Proteomes" id="UP000224563">
    <property type="component" value="Unassembled WGS sequence"/>
</dbReference>
<dbReference type="InterPro" id="IPR020845">
    <property type="entry name" value="AMP-binding_CS"/>
</dbReference>
<dbReference type="PANTHER" id="PTHR45527:SF1">
    <property type="entry name" value="FATTY ACID SYNTHASE"/>
    <property type="match status" value="1"/>
</dbReference>
<dbReference type="GO" id="GO:0044550">
    <property type="term" value="P:secondary metabolite biosynthetic process"/>
    <property type="evidence" value="ECO:0007669"/>
    <property type="project" value="TreeGrafter"/>
</dbReference>
<dbReference type="Gene3D" id="3.40.50.12780">
    <property type="entry name" value="N-terminal domain of ligase-like"/>
    <property type="match status" value="1"/>
</dbReference>
<reference evidence="2 3" key="2">
    <citation type="submission" date="2017-10" db="EMBL/GenBank/DDBJ databases">
        <authorList>
            <person name="Banno H."/>
            <person name="Chua N.-H."/>
        </authorList>
    </citation>
    <scope>NUCLEOTIDE SEQUENCE [LARGE SCALE GENOMIC DNA]</scope>
    <source>
        <strain evidence="2 3">JK623</strain>
    </source>
</reference>
<evidence type="ECO:0000313" key="2">
    <source>
        <dbReference type="EMBL" id="PHU38235.1"/>
    </source>
</evidence>
<evidence type="ECO:0000313" key="3">
    <source>
        <dbReference type="Proteomes" id="UP000224563"/>
    </source>
</evidence>
<evidence type="ECO:0000259" key="1">
    <source>
        <dbReference type="Pfam" id="PF00501"/>
    </source>
</evidence>
<dbReference type="InterPro" id="IPR042099">
    <property type="entry name" value="ANL_N_sf"/>
</dbReference>
<proteinExistence type="predicted"/>
<dbReference type="PANTHER" id="PTHR45527">
    <property type="entry name" value="NONRIBOSOMAL PEPTIDE SYNTHETASE"/>
    <property type="match status" value="1"/>
</dbReference>
<dbReference type="RefSeq" id="WP_099385698.1">
    <property type="nucleotide sequence ID" value="NZ_JANSWH010000063.1"/>
</dbReference>
<dbReference type="GO" id="GO:0005737">
    <property type="term" value="C:cytoplasm"/>
    <property type="evidence" value="ECO:0007669"/>
    <property type="project" value="TreeGrafter"/>
</dbReference>
<feature type="domain" description="AMP-dependent synthetase/ligase" evidence="1">
    <location>
        <begin position="8"/>
        <end position="377"/>
    </location>
</feature>
<dbReference type="EMBL" id="PDYG01000013">
    <property type="protein sequence ID" value="PHU38235.1"/>
    <property type="molecule type" value="Genomic_DNA"/>
</dbReference>
<dbReference type="SUPFAM" id="SSF56801">
    <property type="entry name" value="Acetyl-CoA synthetase-like"/>
    <property type="match status" value="1"/>
</dbReference>
<keyword evidence="3" id="KW-1185">Reference proteome</keyword>
<name>A0A2G3E505_9FIRM</name>
<dbReference type="GO" id="GO:0031177">
    <property type="term" value="F:phosphopantetheine binding"/>
    <property type="evidence" value="ECO:0007669"/>
    <property type="project" value="TreeGrafter"/>
</dbReference>
<dbReference type="Pfam" id="PF00501">
    <property type="entry name" value="AMP-binding"/>
    <property type="match status" value="1"/>
</dbReference>
<dbReference type="InterPro" id="IPR000873">
    <property type="entry name" value="AMP-dep_synth/lig_dom"/>
</dbReference>
<comment type="caution">
    <text evidence="2">The sequence shown here is derived from an EMBL/GenBank/DDBJ whole genome shotgun (WGS) entry which is preliminary data.</text>
</comment>